<evidence type="ECO:0000259" key="5">
    <source>
        <dbReference type="PROSITE" id="PS50977"/>
    </source>
</evidence>
<reference evidence="7" key="2">
    <citation type="submission" date="2016-01" db="EMBL/GenBank/DDBJ databases">
        <title>Draft Genome Sequence of Paenibacillus amylolyticus Heshi-A3 that Was Isolated from Fermented Rice Bran with Aging Salted Mackerel, Which Was Named Heshiko as Traditional Fermented Seafood in Japan.</title>
        <authorList>
            <person name="Akuzawa S."/>
            <person name="Nakagawa J."/>
            <person name="Kanekatsu T."/>
            <person name="Kubota E."/>
            <person name="Ohtake R."/>
            <person name="Suzuki T."/>
            <person name="Kanesaki Y."/>
        </authorList>
    </citation>
    <scope>NUCLEOTIDE SEQUENCE [LARGE SCALE GENOMIC DNA]</scope>
    <source>
        <strain evidence="7">Heshi-A3</strain>
    </source>
</reference>
<dbReference type="AlphaFoldDB" id="A0A117I2S0"/>
<dbReference type="Pfam" id="PF00440">
    <property type="entry name" value="TetR_N"/>
    <property type="match status" value="1"/>
</dbReference>
<dbReference type="InterPro" id="IPR009057">
    <property type="entry name" value="Homeodomain-like_sf"/>
</dbReference>
<evidence type="ECO:0000256" key="1">
    <source>
        <dbReference type="ARBA" id="ARBA00023015"/>
    </source>
</evidence>
<dbReference type="SUPFAM" id="SSF46689">
    <property type="entry name" value="Homeodomain-like"/>
    <property type="match status" value="1"/>
</dbReference>
<evidence type="ECO:0000256" key="3">
    <source>
        <dbReference type="ARBA" id="ARBA00023163"/>
    </source>
</evidence>
<name>A0A117I2S0_PAEAM</name>
<keyword evidence="3" id="KW-0804">Transcription</keyword>
<dbReference type="EMBL" id="BCNV01000005">
    <property type="protein sequence ID" value="GAS84210.1"/>
    <property type="molecule type" value="Genomic_DNA"/>
</dbReference>
<comment type="caution">
    <text evidence="6">The sequence shown here is derived from an EMBL/GenBank/DDBJ whole genome shotgun (WGS) entry which is preliminary data.</text>
</comment>
<dbReference type="Pfam" id="PF13305">
    <property type="entry name" value="TetR_C_33"/>
    <property type="match status" value="1"/>
</dbReference>
<dbReference type="PANTHER" id="PTHR30055">
    <property type="entry name" value="HTH-TYPE TRANSCRIPTIONAL REGULATOR RUTR"/>
    <property type="match status" value="1"/>
</dbReference>
<proteinExistence type="predicted"/>
<dbReference type="Proteomes" id="UP000069697">
    <property type="component" value="Unassembled WGS sequence"/>
</dbReference>
<dbReference type="GO" id="GO:0003700">
    <property type="term" value="F:DNA-binding transcription factor activity"/>
    <property type="evidence" value="ECO:0007669"/>
    <property type="project" value="TreeGrafter"/>
</dbReference>
<evidence type="ECO:0000313" key="7">
    <source>
        <dbReference type="Proteomes" id="UP000069697"/>
    </source>
</evidence>
<organism evidence="6 7">
    <name type="scientific">Paenibacillus amylolyticus</name>
    <dbReference type="NCBI Taxonomy" id="1451"/>
    <lineage>
        <taxon>Bacteria</taxon>
        <taxon>Bacillati</taxon>
        <taxon>Bacillota</taxon>
        <taxon>Bacilli</taxon>
        <taxon>Bacillales</taxon>
        <taxon>Paenibacillaceae</taxon>
        <taxon>Paenibacillus</taxon>
    </lineage>
</organism>
<dbReference type="SUPFAM" id="SSF48498">
    <property type="entry name" value="Tetracyclin repressor-like, C-terminal domain"/>
    <property type="match status" value="1"/>
</dbReference>
<keyword evidence="2 4" id="KW-0238">DNA-binding</keyword>
<dbReference type="InterPro" id="IPR001647">
    <property type="entry name" value="HTH_TetR"/>
</dbReference>
<dbReference type="InterPro" id="IPR050109">
    <property type="entry name" value="HTH-type_TetR-like_transc_reg"/>
</dbReference>
<dbReference type="InterPro" id="IPR036271">
    <property type="entry name" value="Tet_transcr_reg_TetR-rel_C_sf"/>
</dbReference>
<feature type="domain" description="HTH tetR-type" evidence="5">
    <location>
        <begin position="27"/>
        <end position="87"/>
    </location>
</feature>
<dbReference type="PANTHER" id="PTHR30055:SF212">
    <property type="entry name" value="TETR-FAMILY FAMILY TRANSCRIPTIONAL REGULATOR"/>
    <property type="match status" value="1"/>
</dbReference>
<sequence length="219" mass="24503">MKDLNSGSTESAHTVTTFQEARLQHSDNLRQNIVHAAAALLQEHGPEAVTVRRVAERMECSTKIIYNLFGKKEGLAKHLYLEGCSLMAQYFEDIPRQASFEQYFRDLAYVYWDFGISQSSFYQLMFGGSFSEFKPDGETLQGTATALKQVSALVEVAIEQGMLQVQDPLLAVRMIWAPLHGVIHLYLGGHIESEEAAKTLYDHTLSMVIHSLVSTSANQ</sequence>
<evidence type="ECO:0000313" key="6">
    <source>
        <dbReference type="EMBL" id="GAS84210.1"/>
    </source>
</evidence>
<dbReference type="Gene3D" id="1.10.357.10">
    <property type="entry name" value="Tetracycline Repressor, domain 2"/>
    <property type="match status" value="1"/>
</dbReference>
<evidence type="ECO:0000256" key="4">
    <source>
        <dbReference type="PROSITE-ProRule" id="PRU00335"/>
    </source>
</evidence>
<accession>A0A117I2S0</accession>
<gene>
    <name evidence="6" type="ORF">PAHA3_4313</name>
</gene>
<feature type="DNA-binding region" description="H-T-H motif" evidence="4">
    <location>
        <begin position="50"/>
        <end position="69"/>
    </location>
</feature>
<dbReference type="PROSITE" id="PS50977">
    <property type="entry name" value="HTH_TETR_2"/>
    <property type="match status" value="1"/>
</dbReference>
<evidence type="ECO:0000256" key="2">
    <source>
        <dbReference type="ARBA" id="ARBA00023125"/>
    </source>
</evidence>
<dbReference type="GO" id="GO:0000976">
    <property type="term" value="F:transcription cis-regulatory region binding"/>
    <property type="evidence" value="ECO:0007669"/>
    <property type="project" value="TreeGrafter"/>
</dbReference>
<protein>
    <submittedName>
        <fullName evidence="6">Transcriptional regulator</fullName>
    </submittedName>
</protein>
<dbReference type="InterPro" id="IPR025996">
    <property type="entry name" value="MT1864/Rv1816-like_C"/>
</dbReference>
<keyword evidence="1" id="KW-0805">Transcription regulation</keyword>
<reference evidence="6 7" key="1">
    <citation type="journal article" date="2016" name="Genome Announc.">
        <title>Draft Genome Sequence of Paenibacillus amylolyticus Heshi-A3, Isolated from Fermented Rice Bran in a Japanese Fermented Seafood Dish.</title>
        <authorList>
            <person name="Akuzawa S."/>
            <person name="Nagaoka J."/>
            <person name="Kanekatsu M."/>
            <person name="Kubota E."/>
            <person name="Ohtake R."/>
            <person name="Suzuki T."/>
            <person name="Kanesaki Y."/>
        </authorList>
    </citation>
    <scope>NUCLEOTIDE SEQUENCE [LARGE SCALE GENOMIC DNA]</scope>
    <source>
        <strain evidence="6 7">Heshi-A3</strain>
    </source>
</reference>